<dbReference type="SMART" id="SM00901">
    <property type="entry name" value="FRG"/>
    <property type="match status" value="1"/>
</dbReference>
<name>A0A3E4Y9F5_9FIRM</name>
<dbReference type="EMBL" id="QSTP01000008">
    <property type="protein sequence ID" value="RGM71328.1"/>
    <property type="molecule type" value="Genomic_DNA"/>
</dbReference>
<sequence>MDYLSSRRSSQLSNEPLMISGYDILNMHIQNEKDAAECRAVTESSNRGETYYANDGRPGNEKISDFHMAFFKEVLYRDTKTAGFMMEYPHGIVISQGERNSYFRGENQVYSKSQPSLYRALEKFSSSTDKELYRFIANMRIAEFGIMLCRLGIVQFWLQNYGSVLFEPLAQHYGLETEWLDITSDFDVALFFATCKWQDGKWQPLDEDDIRKNPNGVIFHIPQWQAQNSSIMSSLEVYGMENETIFNNMILPIGYQPFMRCHSQYAYGIHMKNPFPLQEDYTFEKLHFKHSVELSKSVFEMMDGGKKIYPQEGLDEFADTIEAIKSATTFSEEAFNYAFEEKNTLGVTKKEICNLLETNQVLGKPVYITGENHPFRLSRAQIRRINKQYVGFSIEKAYGIKLKSRMVYIPPANKKLEKES</sequence>
<proteinExistence type="predicted"/>
<comment type="caution">
    <text evidence="2">The sequence shown here is derived from an EMBL/GenBank/DDBJ whole genome shotgun (WGS) entry which is preliminary data.</text>
</comment>
<dbReference type="RefSeq" id="WP_117718840.1">
    <property type="nucleotide sequence ID" value="NZ_QSTP01000008.1"/>
</dbReference>
<evidence type="ECO:0000259" key="1">
    <source>
        <dbReference type="SMART" id="SM00901"/>
    </source>
</evidence>
<dbReference type="Pfam" id="PF08867">
    <property type="entry name" value="FRG"/>
    <property type="match status" value="1"/>
</dbReference>
<feature type="domain" description="FRG" evidence="1">
    <location>
        <begin position="97"/>
        <end position="219"/>
    </location>
</feature>
<organism evidence="2 3">
    <name type="scientific">Agathobacter rectalis</name>
    <dbReference type="NCBI Taxonomy" id="39491"/>
    <lineage>
        <taxon>Bacteria</taxon>
        <taxon>Bacillati</taxon>
        <taxon>Bacillota</taxon>
        <taxon>Clostridia</taxon>
        <taxon>Lachnospirales</taxon>
        <taxon>Lachnospiraceae</taxon>
        <taxon>Agathobacter</taxon>
    </lineage>
</organism>
<gene>
    <name evidence="2" type="ORF">DXB99_09015</name>
</gene>
<protein>
    <submittedName>
        <fullName evidence="2">FRG domain-containing protein</fullName>
    </submittedName>
</protein>
<dbReference type="Proteomes" id="UP000260758">
    <property type="component" value="Unassembled WGS sequence"/>
</dbReference>
<accession>A0A3E4Y9F5</accession>
<reference evidence="2 3" key="1">
    <citation type="submission" date="2018-08" db="EMBL/GenBank/DDBJ databases">
        <title>A genome reference for cultivated species of the human gut microbiota.</title>
        <authorList>
            <person name="Zou Y."/>
            <person name="Xue W."/>
            <person name="Luo G."/>
        </authorList>
    </citation>
    <scope>NUCLEOTIDE SEQUENCE [LARGE SCALE GENOMIC DNA]</scope>
    <source>
        <strain evidence="2 3">OM07-13</strain>
    </source>
</reference>
<evidence type="ECO:0000313" key="2">
    <source>
        <dbReference type="EMBL" id="RGM71328.1"/>
    </source>
</evidence>
<dbReference type="AlphaFoldDB" id="A0A3E4Y9F5"/>
<dbReference type="InterPro" id="IPR014966">
    <property type="entry name" value="FRG-dom"/>
</dbReference>
<evidence type="ECO:0000313" key="3">
    <source>
        <dbReference type="Proteomes" id="UP000260758"/>
    </source>
</evidence>